<proteinExistence type="predicted"/>
<name>W0SCH4_9PROT</name>
<protein>
    <recommendedName>
        <fullName evidence="3">GxxExxY protein</fullName>
    </recommendedName>
</protein>
<dbReference type="InterPro" id="IPR026350">
    <property type="entry name" value="GxxExxY"/>
</dbReference>
<dbReference type="KEGG" id="shd:SUTH_00824"/>
<organism evidence="1 2">
    <name type="scientific">Sulfuritalea hydrogenivorans sk43H</name>
    <dbReference type="NCBI Taxonomy" id="1223802"/>
    <lineage>
        <taxon>Bacteria</taxon>
        <taxon>Pseudomonadati</taxon>
        <taxon>Pseudomonadota</taxon>
        <taxon>Betaproteobacteria</taxon>
        <taxon>Nitrosomonadales</taxon>
        <taxon>Sterolibacteriaceae</taxon>
        <taxon>Sulfuritalea</taxon>
    </lineage>
</organism>
<dbReference type="Pfam" id="PF13366">
    <property type="entry name" value="PDDEXK_3"/>
    <property type="match status" value="1"/>
</dbReference>
<gene>
    <name evidence="1" type="ORF">SUTH_00824</name>
</gene>
<reference evidence="1 2" key="1">
    <citation type="journal article" date="2014" name="Syst. Appl. Microbiol.">
        <title>Complete genomes of freshwater sulfur oxidizers Sulfuricella denitrificans skB26 and Sulfuritalea hydrogenivorans sk43H: genetic insights into the sulfur oxidation pathway of betaproteobacteria.</title>
        <authorList>
            <person name="Watanabe T."/>
            <person name="Kojima H."/>
            <person name="Fukui M."/>
        </authorList>
    </citation>
    <scope>NUCLEOTIDE SEQUENCE [LARGE SCALE GENOMIC DNA]</scope>
    <source>
        <strain evidence="1">DSM22779</strain>
    </source>
</reference>
<dbReference type="OrthoDB" id="9798792at2"/>
<dbReference type="STRING" id="1223802.SUTH_00824"/>
<dbReference type="AlphaFoldDB" id="W0SCH4"/>
<evidence type="ECO:0008006" key="3">
    <source>
        <dbReference type="Google" id="ProtNLM"/>
    </source>
</evidence>
<evidence type="ECO:0000313" key="1">
    <source>
        <dbReference type="EMBL" id="BAO28632.1"/>
    </source>
</evidence>
<evidence type="ECO:0000313" key="2">
    <source>
        <dbReference type="Proteomes" id="UP000031637"/>
    </source>
</evidence>
<dbReference type="RefSeq" id="WP_052473201.1">
    <property type="nucleotide sequence ID" value="NZ_AP012547.1"/>
</dbReference>
<dbReference type="NCBIfam" id="TIGR04256">
    <property type="entry name" value="GxxExxY"/>
    <property type="match status" value="1"/>
</dbReference>
<dbReference type="Proteomes" id="UP000031637">
    <property type="component" value="Chromosome"/>
</dbReference>
<keyword evidence="2" id="KW-1185">Reference proteome</keyword>
<sequence>MTQRKAIAETDFNDLSGRVIGAAIEVHRQVGPGLLESAYVECLGWELEQSGLSVKREVIVPLRYKKLTLAQSYRLDLLIDDCLIVEVKAVEKLMPIHDAQLLTYLRLMDKRLGLLMNFNVDAMRNGIKRLANGL</sequence>
<dbReference type="HOGENOM" id="CLU_134960_1_0_4"/>
<dbReference type="EMBL" id="AP012547">
    <property type="protein sequence ID" value="BAO28632.1"/>
    <property type="molecule type" value="Genomic_DNA"/>
</dbReference>
<accession>W0SCH4</accession>